<dbReference type="InterPro" id="IPR027417">
    <property type="entry name" value="P-loop_NTPase"/>
</dbReference>
<protein>
    <submittedName>
        <fullName evidence="2">P-loop nucleoside triphosphate hydrolase superfamily protein, putative</fullName>
    </submittedName>
</protein>
<organism evidence="2 4">
    <name type="scientific">Medicago truncatula</name>
    <name type="common">Barrel medic</name>
    <name type="synonym">Medicago tribuloides</name>
    <dbReference type="NCBI Taxonomy" id="3880"/>
    <lineage>
        <taxon>Eukaryota</taxon>
        <taxon>Viridiplantae</taxon>
        <taxon>Streptophyta</taxon>
        <taxon>Embryophyta</taxon>
        <taxon>Tracheophyta</taxon>
        <taxon>Spermatophyta</taxon>
        <taxon>Magnoliopsida</taxon>
        <taxon>eudicotyledons</taxon>
        <taxon>Gunneridae</taxon>
        <taxon>Pentapetalae</taxon>
        <taxon>rosids</taxon>
        <taxon>fabids</taxon>
        <taxon>Fabales</taxon>
        <taxon>Fabaceae</taxon>
        <taxon>Papilionoideae</taxon>
        <taxon>50 kb inversion clade</taxon>
        <taxon>NPAAA clade</taxon>
        <taxon>Hologalegina</taxon>
        <taxon>IRL clade</taxon>
        <taxon>Trifolieae</taxon>
        <taxon>Medicago</taxon>
    </lineage>
</organism>
<keyword evidence="4" id="KW-1185">Reference proteome</keyword>
<dbReference type="STRING" id="3880.G7J6A4"/>
<evidence type="ECO:0000256" key="1">
    <source>
        <dbReference type="SAM" id="SignalP"/>
    </source>
</evidence>
<dbReference type="Proteomes" id="UP000002051">
    <property type="component" value="Chromosome 3"/>
</dbReference>
<dbReference type="InterPro" id="IPR052796">
    <property type="entry name" value="Nod_factor_sulfotransferase"/>
</dbReference>
<proteinExistence type="predicted"/>
<sequence>MNIIWIYCLFFFMEILDGNQGFTRYKIYKEISINIEVLVSSRNHALILPMSKNGKFPTYIIQNPKPIVERSVVAILYDIFALCQCKDLGVTINEVYNLDWFTSASKNECSAAIGYKWMLNQGLMDHHKEIVEYLEQKQVSTIFLFRRNLLRRMVSVLANSYDKDVKLLNGTHKSHVHSTMEATILAKYKPKINVTLLIPELKKTNETIAKAISYFKSIRHIVLYYEDLVNNRTKLKDVQEFLKVPYRELESRQVKIHTAPLSMQIENWDEVQKTLTGTSYESFLYKD</sequence>
<reference evidence="2 4" key="1">
    <citation type="journal article" date="2011" name="Nature">
        <title>The Medicago genome provides insight into the evolution of rhizobial symbioses.</title>
        <authorList>
            <person name="Young N.D."/>
            <person name="Debelle F."/>
            <person name="Oldroyd G.E."/>
            <person name="Geurts R."/>
            <person name="Cannon S.B."/>
            <person name="Udvardi M.K."/>
            <person name="Benedito V.A."/>
            <person name="Mayer K.F."/>
            <person name="Gouzy J."/>
            <person name="Schoof H."/>
            <person name="Van de Peer Y."/>
            <person name="Proost S."/>
            <person name="Cook D.R."/>
            <person name="Meyers B.C."/>
            <person name="Spannagl M."/>
            <person name="Cheung F."/>
            <person name="De Mita S."/>
            <person name="Krishnakumar V."/>
            <person name="Gundlach H."/>
            <person name="Zhou S."/>
            <person name="Mudge J."/>
            <person name="Bharti A.K."/>
            <person name="Murray J.D."/>
            <person name="Naoumkina M.A."/>
            <person name="Rosen B."/>
            <person name="Silverstein K.A."/>
            <person name="Tang H."/>
            <person name="Rombauts S."/>
            <person name="Zhao P.X."/>
            <person name="Zhou P."/>
            <person name="Barbe V."/>
            <person name="Bardou P."/>
            <person name="Bechner M."/>
            <person name="Bellec A."/>
            <person name="Berger A."/>
            <person name="Berges H."/>
            <person name="Bidwell S."/>
            <person name="Bisseling T."/>
            <person name="Choisne N."/>
            <person name="Couloux A."/>
            <person name="Denny R."/>
            <person name="Deshpande S."/>
            <person name="Dai X."/>
            <person name="Doyle J.J."/>
            <person name="Dudez A.M."/>
            <person name="Farmer A.D."/>
            <person name="Fouteau S."/>
            <person name="Franken C."/>
            <person name="Gibelin C."/>
            <person name="Gish J."/>
            <person name="Goldstein S."/>
            <person name="Gonzalez A.J."/>
            <person name="Green P.J."/>
            <person name="Hallab A."/>
            <person name="Hartog M."/>
            <person name="Hua A."/>
            <person name="Humphray S.J."/>
            <person name="Jeong D.H."/>
            <person name="Jing Y."/>
            <person name="Jocker A."/>
            <person name="Kenton S.M."/>
            <person name="Kim D.J."/>
            <person name="Klee K."/>
            <person name="Lai H."/>
            <person name="Lang C."/>
            <person name="Lin S."/>
            <person name="Macmil S.L."/>
            <person name="Magdelenat G."/>
            <person name="Matthews L."/>
            <person name="McCorrison J."/>
            <person name="Monaghan E.L."/>
            <person name="Mun J.H."/>
            <person name="Najar F.Z."/>
            <person name="Nicholson C."/>
            <person name="Noirot C."/>
            <person name="O'Bleness M."/>
            <person name="Paule C.R."/>
            <person name="Poulain J."/>
            <person name="Prion F."/>
            <person name="Qin B."/>
            <person name="Qu C."/>
            <person name="Retzel E.F."/>
            <person name="Riddle C."/>
            <person name="Sallet E."/>
            <person name="Samain S."/>
            <person name="Samson N."/>
            <person name="Sanders I."/>
            <person name="Saurat O."/>
            <person name="Scarpelli C."/>
            <person name="Schiex T."/>
            <person name="Segurens B."/>
            <person name="Severin A.J."/>
            <person name="Sherrier D.J."/>
            <person name="Shi R."/>
            <person name="Sims S."/>
            <person name="Singer S.R."/>
            <person name="Sinharoy S."/>
            <person name="Sterck L."/>
            <person name="Viollet A."/>
            <person name="Wang B.B."/>
            <person name="Wang K."/>
            <person name="Wang M."/>
            <person name="Wang X."/>
            <person name="Warfsmann J."/>
            <person name="Weissenbach J."/>
            <person name="White D.D."/>
            <person name="White J.D."/>
            <person name="Wiley G.B."/>
            <person name="Wincker P."/>
            <person name="Xing Y."/>
            <person name="Yang L."/>
            <person name="Yao Z."/>
            <person name="Ying F."/>
            <person name="Zhai J."/>
            <person name="Zhou L."/>
            <person name="Zuber A."/>
            <person name="Denarie J."/>
            <person name="Dixon R.A."/>
            <person name="May G.D."/>
            <person name="Schwartz D.C."/>
            <person name="Rogers J."/>
            <person name="Quetier F."/>
            <person name="Town C.D."/>
            <person name="Roe B.A."/>
        </authorList>
    </citation>
    <scope>NUCLEOTIDE SEQUENCE [LARGE SCALE GENOMIC DNA]</scope>
    <source>
        <strain evidence="2">A17</strain>
        <strain evidence="3 4">cv. Jemalong A17</strain>
    </source>
</reference>
<keyword evidence="1" id="KW-0732">Signal</keyword>
<dbReference type="PANTHER" id="PTHR32175">
    <property type="entry name" value="PROTEIN, PUTATIVE, EXPRESSED-RELATED"/>
    <property type="match status" value="1"/>
</dbReference>
<accession>A0A0C3VPG4</accession>
<evidence type="ECO:0000313" key="2">
    <source>
        <dbReference type="EMBL" id="AES73261.2"/>
    </source>
</evidence>
<accession>G7J6A4</accession>
<dbReference type="PaxDb" id="3880-AES73261"/>
<evidence type="ECO:0000313" key="3">
    <source>
        <dbReference type="EnsemblPlants" id="AES73261"/>
    </source>
</evidence>
<dbReference type="Gene3D" id="3.40.50.300">
    <property type="entry name" value="P-loop containing nucleotide triphosphate hydrolases"/>
    <property type="match status" value="1"/>
</dbReference>
<keyword evidence="2" id="KW-0378">Hydrolase</keyword>
<reference evidence="3" key="3">
    <citation type="submission" date="2015-04" db="UniProtKB">
        <authorList>
            <consortium name="EnsemblPlants"/>
        </authorList>
    </citation>
    <scope>IDENTIFICATION</scope>
    <source>
        <strain evidence="3">cv. Jemalong A17</strain>
    </source>
</reference>
<gene>
    <name evidence="2" type="ordered locus">MTR_3g101380</name>
</gene>
<evidence type="ECO:0000313" key="4">
    <source>
        <dbReference type="Proteomes" id="UP000002051"/>
    </source>
</evidence>
<dbReference type="EMBL" id="CM001219">
    <property type="protein sequence ID" value="AES73261.2"/>
    <property type="molecule type" value="Genomic_DNA"/>
</dbReference>
<dbReference type="PANTHER" id="PTHR32175:SF21">
    <property type="entry name" value="SULFOTRANSFERASE"/>
    <property type="match status" value="1"/>
</dbReference>
<dbReference type="EnsemblPlants" id="AES73261">
    <property type="protein sequence ID" value="AES73261"/>
    <property type="gene ID" value="MTR_3g101380"/>
</dbReference>
<dbReference type="AlphaFoldDB" id="G7J6A4"/>
<name>G7J6A4_MEDTR</name>
<reference evidence="2 4" key="2">
    <citation type="journal article" date="2014" name="BMC Genomics">
        <title>An improved genome release (version Mt4.0) for the model legume Medicago truncatula.</title>
        <authorList>
            <person name="Tang H."/>
            <person name="Krishnakumar V."/>
            <person name="Bidwell S."/>
            <person name="Rosen B."/>
            <person name="Chan A."/>
            <person name="Zhou S."/>
            <person name="Gentzbittel L."/>
            <person name="Childs K.L."/>
            <person name="Yandell M."/>
            <person name="Gundlach H."/>
            <person name="Mayer K.F."/>
            <person name="Schwartz D.C."/>
            <person name="Town C.D."/>
        </authorList>
    </citation>
    <scope>GENOME REANNOTATION</scope>
    <source>
        <strain evidence="2">A17</strain>
        <strain evidence="3 4">cv. Jemalong A17</strain>
    </source>
</reference>
<feature type="chain" id="PRO_5014572710" evidence="1">
    <location>
        <begin position="22"/>
        <end position="287"/>
    </location>
</feature>
<dbReference type="HOGENOM" id="CLU_043603_1_0_1"/>
<dbReference type="GO" id="GO:0016787">
    <property type="term" value="F:hydrolase activity"/>
    <property type="evidence" value="ECO:0007669"/>
    <property type="project" value="UniProtKB-KW"/>
</dbReference>
<dbReference type="eggNOG" id="ENOG502QQY1">
    <property type="taxonomic scope" value="Eukaryota"/>
</dbReference>
<feature type="signal peptide" evidence="1">
    <location>
        <begin position="1"/>
        <end position="21"/>
    </location>
</feature>
<dbReference type="SUPFAM" id="SSF52540">
    <property type="entry name" value="P-loop containing nucleoside triphosphate hydrolases"/>
    <property type="match status" value="1"/>
</dbReference>